<evidence type="ECO:0000256" key="1">
    <source>
        <dbReference type="ARBA" id="ARBA00005310"/>
    </source>
</evidence>
<dbReference type="InterPro" id="IPR016187">
    <property type="entry name" value="CTDL_fold"/>
</dbReference>
<accession>A0A8K0NWY2</accession>
<evidence type="ECO:0000259" key="2">
    <source>
        <dbReference type="Pfam" id="PF03781"/>
    </source>
</evidence>
<evidence type="ECO:0000313" key="4">
    <source>
        <dbReference type="Proteomes" id="UP000792457"/>
    </source>
</evidence>
<dbReference type="InterPro" id="IPR051043">
    <property type="entry name" value="Sulfatase_Mod_Factor_Kinase"/>
</dbReference>
<keyword evidence="4" id="KW-1185">Reference proteome</keyword>
<dbReference type="Pfam" id="PF03781">
    <property type="entry name" value="FGE-sulfatase"/>
    <property type="match status" value="1"/>
</dbReference>
<feature type="domain" description="Sulfatase-modifying factor enzyme-like" evidence="2">
    <location>
        <begin position="9"/>
        <end position="117"/>
    </location>
</feature>
<comment type="caution">
    <text evidence="3">The sequence shown here is derived from an EMBL/GenBank/DDBJ whole genome shotgun (WGS) entry which is preliminary data.</text>
</comment>
<reference evidence="3" key="1">
    <citation type="submission" date="2013-04" db="EMBL/GenBank/DDBJ databases">
        <authorList>
            <person name="Qu J."/>
            <person name="Murali S.C."/>
            <person name="Bandaranaike D."/>
            <person name="Bellair M."/>
            <person name="Blankenburg K."/>
            <person name="Chao H."/>
            <person name="Dinh H."/>
            <person name="Doddapaneni H."/>
            <person name="Downs B."/>
            <person name="Dugan-Rocha S."/>
            <person name="Elkadiri S."/>
            <person name="Gnanaolivu R.D."/>
            <person name="Hernandez B."/>
            <person name="Javaid M."/>
            <person name="Jayaseelan J.C."/>
            <person name="Lee S."/>
            <person name="Li M."/>
            <person name="Ming W."/>
            <person name="Munidasa M."/>
            <person name="Muniz J."/>
            <person name="Nguyen L."/>
            <person name="Ongeri F."/>
            <person name="Osuji N."/>
            <person name="Pu L.-L."/>
            <person name="Puazo M."/>
            <person name="Qu C."/>
            <person name="Quiroz J."/>
            <person name="Raj R."/>
            <person name="Weissenberger G."/>
            <person name="Xin Y."/>
            <person name="Zou X."/>
            <person name="Han Y."/>
            <person name="Richards S."/>
            <person name="Worley K."/>
            <person name="Muzny D."/>
            <person name="Gibbs R."/>
        </authorList>
    </citation>
    <scope>NUCLEOTIDE SEQUENCE</scope>
    <source>
        <strain evidence="3">Sampled in the wild</strain>
    </source>
</reference>
<dbReference type="PANTHER" id="PTHR23150:SF19">
    <property type="entry name" value="FORMYLGLYCINE-GENERATING ENZYME"/>
    <property type="match status" value="1"/>
</dbReference>
<name>A0A8K0NWY2_LADFU</name>
<gene>
    <name evidence="3" type="ORF">J437_LFUL008412</name>
</gene>
<evidence type="ECO:0000313" key="3">
    <source>
        <dbReference type="EMBL" id="KAG8227540.1"/>
    </source>
</evidence>
<sequence>MVYLQFRMNIWQGDFPNVNTGEDGFKGTAPVSSFPSSRNGLYNMVGNVWEWTQDWWQTRHRADVALKNPKGPPTGTDKVKKGGSYLCHKSYCYRYRCAARSQNTPDSSASNLGFRCAADSLPGYLQDSLHHKKNKEEL</sequence>
<dbReference type="InterPro" id="IPR042095">
    <property type="entry name" value="SUMF_sf"/>
</dbReference>
<dbReference type="GO" id="GO:0120147">
    <property type="term" value="F:formylglycine-generating oxidase activity"/>
    <property type="evidence" value="ECO:0007669"/>
    <property type="project" value="TreeGrafter"/>
</dbReference>
<dbReference type="GO" id="GO:0005783">
    <property type="term" value="C:endoplasmic reticulum"/>
    <property type="evidence" value="ECO:0007669"/>
    <property type="project" value="TreeGrafter"/>
</dbReference>
<dbReference type="Proteomes" id="UP000792457">
    <property type="component" value="Unassembled WGS sequence"/>
</dbReference>
<reference evidence="3" key="2">
    <citation type="submission" date="2017-10" db="EMBL/GenBank/DDBJ databases">
        <title>Ladona fulva Genome sequencing and assembly.</title>
        <authorList>
            <person name="Murali S."/>
            <person name="Richards S."/>
            <person name="Bandaranaike D."/>
            <person name="Bellair M."/>
            <person name="Blankenburg K."/>
            <person name="Chao H."/>
            <person name="Dinh H."/>
            <person name="Doddapaneni H."/>
            <person name="Dugan-Rocha S."/>
            <person name="Elkadiri S."/>
            <person name="Gnanaolivu R."/>
            <person name="Hernandez B."/>
            <person name="Skinner E."/>
            <person name="Javaid M."/>
            <person name="Lee S."/>
            <person name="Li M."/>
            <person name="Ming W."/>
            <person name="Munidasa M."/>
            <person name="Muniz J."/>
            <person name="Nguyen L."/>
            <person name="Hughes D."/>
            <person name="Osuji N."/>
            <person name="Pu L.-L."/>
            <person name="Puazo M."/>
            <person name="Qu C."/>
            <person name="Quiroz J."/>
            <person name="Raj R."/>
            <person name="Weissenberger G."/>
            <person name="Xin Y."/>
            <person name="Zou X."/>
            <person name="Han Y."/>
            <person name="Worley K."/>
            <person name="Muzny D."/>
            <person name="Gibbs R."/>
        </authorList>
    </citation>
    <scope>NUCLEOTIDE SEQUENCE</scope>
    <source>
        <strain evidence="3">Sampled in the wild</strain>
    </source>
</reference>
<dbReference type="Gene3D" id="3.90.1580.10">
    <property type="entry name" value="paralog of FGE (formylglycine-generating enzyme)"/>
    <property type="match status" value="1"/>
</dbReference>
<dbReference type="InterPro" id="IPR005532">
    <property type="entry name" value="SUMF_dom"/>
</dbReference>
<dbReference type="OrthoDB" id="659at2759"/>
<dbReference type="AlphaFoldDB" id="A0A8K0NWY2"/>
<organism evidence="3 4">
    <name type="scientific">Ladona fulva</name>
    <name type="common">Scarce chaser dragonfly</name>
    <name type="synonym">Libellula fulva</name>
    <dbReference type="NCBI Taxonomy" id="123851"/>
    <lineage>
        <taxon>Eukaryota</taxon>
        <taxon>Metazoa</taxon>
        <taxon>Ecdysozoa</taxon>
        <taxon>Arthropoda</taxon>
        <taxon>Hexapoda</taxon>
        <taxon>Insecta</taxon>
        <taxon>Pterygota</taxon>
        <taxon>Palaeoptera</taxon>
        <taxon>Odonata</taxon>
        <taxon>Epiprocta</taxon>
        <taxon>Anisoptera</taxon>
        <taxon>Libelluloidea</taxon>
        <taxon>Libellulidae</taxon>
        <taxon>Ladona</taxon>
    </lineage>
</organism>
<protein>
    <recommendedName>
        <fullName evidence="2">Sulfatase-modifying factor enzyme-like domain-containing protein</fullName>
    </recommendedName>
</protein>
<proteinExistence type="inferred from homology"/>
<comment type="similarity">
    <text evidence="1">Belongs to the sulfatase-modifying factor family.</text>
</comment>
<dbReference type="EMBL" id="KZ308326">
    <property type="protein sequence ID" value="KAG8227540.1"/>
    <property type="molecule type" value="Genomic_DNA"/>
</dbReference>
<dbReference type="SUPFAM" id="SSF56436">
    <property type="entry name" value="C-type lectin-like"/>
    <property type="match status" value="1"/>
</dbReference>
<dbReference type="PANTHER" id="PTHR23150">
    <property type="entry name" value="SULFATASE MODIFYING FACTOR 1, 2"/>
    <property type="match status" value="1"/>
</dbReference>